<evidence type="ECO:0000259" key="11">
    <source>
        <dbReference type="PROSITE" id="PS50157"/>
    </source>
</evidence>
<dbReference type="PANTHER" id="PTHR24394:SF29">
    <property type="entry name" value="MYONEURIN"/>
    <property type="match status" value="1"/>
</dbReference>
<keyword evidence="2" id="KW-0479">Metal-binding</keyword>
<reference evidence="12" key="1">
    <citation type="journal article" date="2023" name="Mol. Biol. Evol.">
        <title>Third-Generation Sequencing Reveals the Adaptive Role of the Epigenome in Three Deep-Sea Polychaetes.</title>
        <authorList>
            <person name="Perez M."/>
            <person name="Aroh O."/>
            <person name="Sun Y."/>
            <person name="Lan Y."/>
            <person name="Juniper S.K."/>
            <person name="Young C.R."/>
            <person name="Angers B."/>
            <person name="Qian P.Y."/>
        </authorList>
    </citation>
    <scope>NUCLEOTIDE SEQUENCE</scope>
    <source>
        <strain evidence="12">P08H-3</strain>
    </source>
</reference>
<dbReference type="SMART" id="SM00225">
    <property type="entry name" value="BTB"/>
    <property type="match status" value="1"/>
</dbReference>
<dbReference type="EMBL" id="JAODUP010000812">
    <property type="protein sequence ID" value="KAK2143793.1"/>
    <property type="molecule type" value="Genomic_DNA"/>
</dbReference>
<evidence type="ECO:0000256" key="5">
    <source>
        <dbReference type="ARBA" id="ARBA00022833"/>
    </source>
</evidence>
<keyword evidence="13" id="KW-1185">Reference proteome</keyword>
<dbReference type="FunFam" id="3.30.160.60:FF:001049">
    <property type="entry name" value="zinc finger protein 319"/>
    <property type="match status" value="1"/>
</dbReference>
<dbReference type="Pfam" id="PF00651">
    <property type="entry name" value="BTB"/>
    <property type="match status" value="1"/>
</dbReference>
<keyword evidence="5" id="KW-0862">Zinc</keyword>
<feature type="domain" description="C2H2-type" evidence="11">
    <location>
        <begin position="624"/>
        <end position="651"/>
    </location>
</feature>
<feature type="domain" description="C2H2-type" evidence="11">
    <location>
        <begin position="708"/>
        <end position="736"/>
    </location>
</feature>
<dbReference type="Pfam" id="PF00096">
    <property type="entry name" value="zf-C2H2"/>
    <property type="match status" value="2"/>
</dbReference>
<keyword evidence="4 8" id="KW-0863">Zinc-finger</keyword>
<comment type="subcellular location">
    <subcellularLocation>
        <location evidence="1">Nucleus</location>
    </subcellularLocation>
</comment>
<dbReference type="GO" id="GO:0003677">
    <property type="term" value="F:DNA binding"/>
    <property type="evidence" value="ECO:0007669"/>
    <property type="project" value="UniProtKB-KW"/>
</dbReference>
<feature type="compositionally biased region" description="Basic and acidic residues" evidence="9">
    <location>
        <begin position="249"/>
        <end position="267"/>
    </location>
</feature>
<feature type="region of interest" description="Disordered" evidence="9">
    <location>
        <begin position="239"/>
        <end position="267"/>
    </location>
</feature>
<evidence type="ECO:0000256" key="1">
    <source>
        <dbReference type="ARBA" id="ARBA00004123"/>
    </source>
</evidence>
<dbReference type="SUPFAM" id="SSF57667">
    <property type="entry name" value="beta-beta-alpha zinc fingers"/>
    <property type="match status" value="3"/>
</dbReference>
<evidence type="ECO:0000256" key="8">
    <source>
        <dbReference type="PROSITE-ProRule" id="PRU00042"/>
    </source>
</evidence>
<evidence type="ECO:0000256" key="2">
    <source>
        <dbReference type="ARBA" id="ARBA00022723"/>
    </source>
</evidence>
<dbReference type="PROSITE" id="PS50097">
    <property type="entry name" value="BTB"/>
    <property type="match status" value="1"/>
</dbReference>
<sequence length="1427" mass="160967">MLEGLHHHQSVLFSNIGQLLEKKRFLDVMLTCHNEAIMVHKLVLVAYSRYFDAVLLGHADRCPVINIDSTGIEFETLRAVISFMYKGIADMTHCGIEKFASALKTLEIDTNIQLVSAEDELTERQNLGSSGVHVITEGSMTEDDYFSGKHDLVANEVILPEVHLSQPEQMPQDLQHLQASVISQCDVKDVLCNEQLGVMGATSLEECIKNKQFSPLDELRTVDYILSVAQPVRRETFTHSNDNTAQDIVTRDEVTESRKSPQSRSELKHTNNVTVKVIYSNTEMASESQVAAAIGDVRLAKVCEPLSTEKAPSPDYQAVSLLLNFKEQDRNIVLEPAGSLTKALPKIQAPVLPVALPEDAAGRISEEECPRTEQNCAVLLSGSDHKINQDLLGVNNAVSDREQYNLFPAEIGCTEEPVSGPEVEISSLGDVYSSSLSVVGEMKSVCSDAERNHDDNKNYDVDIGDDKNQNRWDWKHRLLIDNAKEESNDGVPQVEEDCVETTRLSSNKRTPRQCEDGSRIKKLPSSKRNRSRLKRAYQRCSPIENRKQQLLTIKFPKLMPQNCKRKEREEILSSEKMRLELDFDGKNELHSSLLLEDLDCFNNERPSIHDEEKRDMWLVKDGFYTCKICHWRKRQPTTLLRHLMFHTGEKPFICDYCSKGFNTRHRLKEHTRTHTGEMPYHCTLCNKSFASVRSLRVHINNHTRSKTYTCHYCGKVTTDKGNLKKHVRCVHKKHKHITCTVPDCKFKASDYSMALLHIDKDHSEELPVDSLAYYMWLIQIRQQFYKKEKLTCYKCNFIGKNFKRLYSHMRNAHQLQQDQLSSSVLTNSLIVPTHLQCQYCTYLCLTKEKMANHLSRIHGVTHRGLDGTVLTCTNSSQTNSTYSDAVNSQVEKILQTYRPLAPSPSCSSVESKLQNADMKLGIRSPARRLWVDQRGVLQENNTVRPHLEMIKGHLHRESNQSMLDDVGLHNESLFGHSPLLPSDPNDITDHQFQKILDTYRQLVPNPSYNVDEKQMENEKLPSSVVSPITEHVNDDITPVVEKIIDLQSVNKVSNPENVLNSSTHDNIKDLPLQAGVSTDGAILLPKTEIATHVDTETVTVCDRHEPRNVIPVSPSYENKEIHVSMEGNADKQNVIIKIVPSSRTLSASQTWKPSITKIQQLDTVKDPPSDASSHSYVDIKVGNEVKCQSDSQSYFTSDDKKAVTLAVIFKDGTRPVSTSSLTVDSDAEFISTANKTDDTVRKLQPNIYDMLKKKKPLQKTKIRGIKKHSSYHDESQIGLLLPVHCSVKYPGSSHIKLSAHDENLKEHKYTTKLHNVITISTEEKPTNYTSEEKLYAAALDNIRSSTDSDPLLEGFDPLSSKPNGTVIKLMPVIGESQPPVFVQQQFHKMNEPTSVKVKPYGGKVIKMALSPVVSRTCATGSFAVVDK</sequence>
<feature type="domain" description="C2H2-type" evidence="11">
    <location>
        <begin position="652"/>
        <end position="679"/>
    </location>
</feature>
<dbReference type="InterPro" id="IPR036236">
    <property type="entry name" value="Znf_C2H2_sf"/>
</dbReference>
<keyword evidence="3" id="KW-0677">Repeat</keyword>
<gene>
    <name evidence="12" type="ORF">LSH36_812g00052</name>
</gene>
<name>A0AAD9J035_9ANNE</name>
<dbReference type="GO" id="GO:0000981">
    <property type="term" value="F:DNA-binding transcription factor activity, RNA polymerase II-specific"/>
    <property type="evidence" value="ECO:0007669"/>
    <property type="project" value="TreeGrafter"/>
</dbReference>
<proteinExistence type="predicted"/>
<evidence type="ECO:0000313" key="13">
    <source>
        <dbReference type="Proteomes" id="UP001208570"/>
    </source>
</evidence>
<evidence type="ECO:0000259" key="10">
    <source>
        <dbReference type="PROSITE" id="PS50097"/>
    </source>
</evidence>
<evidence type="ECO:0000313" key="12">
    <source>
        <dbReference type="EMBL" id="KAK2143793.1"/>
    </source>
</evidence>
<dbReference type="Gene3D" id="3.30.710.10">
    <property type="entry name" value="Potassium Channel Kv1.1, Chain A"/>
    <property type="match status" value="1"/>
</dbReference>
<dbReference type="PROSITE" id="PS00028">
    <property type="entry name" value="ZINC_FINGER_C2H2_1"/>
    <property type="match status" value="2"/>
</dbReference>
<evidence type="ECO:0000256" key="4">
    <source>
        <dbReference type="ARBA" id="ARBA00022771"/>
    </source>
</evidence>
<dbReference type="InterPro" id="IPR000210">
    <property type="entry name" value="BTB/POZ_dom"/>
</dbReference>
<dbReference type="Gene3D" id="3.30.160.60">
    <property type="entry name" value="Classic Zinc Finger"/>
    <property type="match status" value="4"/>
</dbReference>
<protein>
    <submittedName>
        <fullName evidence="12">Uncharacterized protein</fullName>
    </submittedName>
</protein>
<dbReference type="PROSITE" id="PS50157">
    <property type="entry name" value="ZINC_FINGER_C2H2_2"/>
    <property type="match status" value="4"/>
</dbReference>
<evidence type="ECO:0000256" key="7">
    <source>
        <dbReference type="ARBA" id="ARBA00023242"/>
    </source>
</evidence>
<dbReference type="SUPFAM" id="SSF54695">
    <property type="entry name" value="POZ domain"/>
    <property type="match status" value="1"/>
</dbReference>
<dbReference type="GO" id="GO:0000122">
    <property type="term" value="P:negative regulation of transcription by RNA polymerase II"/>
    <property type="evidence" value="ECO:0007669"/>
    <property type="project" value="UniProtKB-ARBA"/>
</dbReference>
<dbReference type="GO" id="GO:0008270">
    <property type="term" value="F:zinc ion binding"/>
    <property type="evidence" value="ECO:0007669"/>
    <property type="project" value="UniProtKB-KW"/>
</dbReference>
<dbReference type="Proteomes" id="UP001208570">
    <property type="component" value="Unassembled WGS sequence"/>
</dbReference>
<accession>A0AAD9J035</accession>
<evidence type="ECO:0000256" key="9">
    <source>
        <dbReference type="SAM" id="MobiDB-lite"/>
    </source>
</evidence>
<dbReference type="PANTHER" id="PTHR24394">
    <property type="entry name" value="ZINC FINGER PROTEIN"/>
    <property type="match status" value="1"/>
</dbReference>
<dbReference type="InterPro" id="IPR013087">
    <property type="entry name" value="Znf_C2H2_type"/>
</dbReference>
<keyword evidence="7" id="KW-0539">Nucleus</keyword>
<feature type="domain" description="BTB" evidence="10">
    <location>
        <begin position="26"/>
        <end position="93"/>
    </location>
</feature>
<dbReference type="FunFam" id="3.30.160.60:FF:001465">
    <property type="entry name" value="Zinc finger protein 560"/>
    <property type="match status" value="1"/>
</dbReference>
<evidence type="ECO:0000256" key="6">
    <source>
        <dbReference type="ARBA" id="ARBA00023125"/>
    </source>
</evidence>
<dbReference type="CDD" id="cd18186">
    <property type="entry name" value="BTB_POZ_ZBTB_KLHL-like"/>
    <property type="match status" value="1"/>
</dbReference>
<dbReference type="InterPro" id="IPR011333">
    <property type="entry name" value="SKP1/BTB/POZ_sf"/>
</dbReference>
<feature type="domain" description="C2H2-type" evidence="11">
    <location>
        <begin position="680"/>
        <end position="707"/>
    </location>
</feature>
<organism evidence="12 13">
    <name type="scientific">Paralvinella palmiformis</name>
    <dbReference type="NCBI Taxonomy" id="53620"/>
    <lineage>
        <taxon>Eukaryota</taxon>
        <taxon>Metazoa</taxon>
        <taxon>Spiralia</taxon>
        <taxon>Lophotrochozoa</taxon>
        <taxon>Annelida</taxon>
        <taxon>Polychaeta</taxon>
        <taxon>Sedentaria</taxon>
        <taxon>Canalipalpata</taxon>
        <taxon>Terebellida</taxon>
        <taxon>Terebelliformia</taxon>
        <taxon>Alvinellidae</taxon>
        <taxon>Paralvinella</taxon>
    </lineage>
</organism>
<comment type="caution">
    <text evidence="12">The sequence shown here is derived from an EMBL/GenBank/DDBJ whole genome shotgun (WGS) entry which is preliminary data.</text>
</comment>
<keyword evidence="6" id="KW-0238">DNA-binding</keyword>
<dbReference type="SMART" id="SM00355">
    <property type="entry name" value="ZnF_C2H2"/>
    <property type="match status" value="7"/>
</dbReference>
<evidence type="ECO:0000256" key="3">
    <source>
        <dbReference type="ARBA" id="ARBA00022737"/>
    </source>
</evidence>
<dbReference type="GO" id="GO:0005634">
    <property type="term" value="C:nucleus"/>
    <property type="evidence" value="ECO:0007669"/>
    <property type="project" value="UniProtKB-SubCell"/>
</dbReference>
<dbReference type="FunFam" id="3.30.160.60:FF:000100">
    <property type="entry name" value="Zinc finger 45-like"/>
    <property type="match status" value="1"/>
</dbReference>